<dbReference type="PROSITE" id="PS00156">
    <property type="entry name" value="OMPDECASE"/>
    <property type="match status" value="1"/>
</dbReference>
<feature type="binding site" evidence="9 11">
    <location>
        <position position="125"/>
    </location>
    <ligand>
        <name>substrate</name>
    </ligand>
</feature>
<evidence type="ECO:0000256" key="6">
    <source>
        <dbReference type="ARBA" id="ARBA00023239"/>
    </source>
</evidence>
<dbReference type="InterPro" id="IPR001754">
    <property type="entry name" value="OMPdeCOase_dom"/>
</dbReference>
<dbReference type="EMBL" id="AP014680">
    <property type="protein sequence ID" value="BAP86719.1"/>
    <property type="molecule type" value="Genomic_DNA"/>
</dbReference>
<sequence length="241" mass="26161">MIRLTPIVALDVADLTQVATLLDQLSVGPRPIFKIGMELFYHYGPDVVKQVQRAGFDVFLDLKLHDIPNTVERAMTVIGALGVKLTTIHAAGGLEMLTAGKRGLKAGARQAGIEPAKLLAITQLTSIDDRILHEQQHISISLNESVQEYAKLSQTAGLAGVVCSAKEVTLIRQVVGPSFLCITPGIRPFTAQQDDQKRVVTPTKARQLGSNGIVVGRPITQVNDPKKAYYQIAAEFTEEQK</sequence>
<dbReference type="InterPro" id="IPR018089">
    <property type="entry name" value="OMPdecase_AS"/>
</dbReference>
<keyword evidence="4 9" id="KW-0210">Decarboxylase</keyword>
<feature type="binding site" evidence="9 11">
    <location>
        <position position="196"/>
    </location>
    <ligand>
        <name>substrate</name>
    </ligand>
</feature>
<dbReference type="PANTHER" id="PTHR32119">
    <property type="entry name" value="OROTIDINE 5'-PHOSPHATE DECARBOXYLASE"/>
    <property type="match status" value="1"/>
</dbReference>
<comment type="function">
    <text evidence="1 9">Catalyzes the decarboxylation of orotidine 5'-monophosphate (OMP) to uridine 5'-monophosphate (UMP).</text>
</comment>
<dbReference type="Gene3D" id="3.20.20.70">
    <property type="entry name" value="Aldolase class I"/>
    <property type="match status" value="1"/>
</dbReference>
<reference evidence="14 15" key="1">
    <citation type="submission" date="2014-11" db="EMBL/GenBank/DDBJ databases">
        <title>Complete genome sequence and analysis of Lactobacillus hokkaidonensis LOOC260T.</title>
        <authorList>
            <person name="Tanizawa Y."/>
            <person name="Tohno M."/>
            <person name="Kaminuma E."/>
            <person name="Nakamura Y."/>
            <person name="Arita M."/>
        </authorList>
    </citation>
    <scope>NUCLEOTIDE SEQUENCE [LARGE SCALE GENOMIC DNA]</scope>
    <source>
        <strain evidence="14 15">LOOC260</strain>
    </source>
</reference>
<organism evidence="14 15">
    <name type="scientific">Paucilactobacillus hokkaidonensis JCM 18461</name>
    <dbReference type="NCBI Taxonomy" id="1291742"/>
    <lineage>
        <taxon>Bacteria</taxon>
        <taxon>Bacillati</taxon>
        <taxon>Bacillota</taxon>
        <taxon>Bacilli</taxon>
        <taxon>Lactobacillales</taxon>
        <taxon>Lactobacillaceae</taxon>
        <taxon>Paucilactobacillus</taxon>
    </lineage>
</organism>
<gene>
    <name evidence="9 14" type="primary">pyrF</name>
    <name evidence="14" type="ORF">LOOC260_122140</name>
</gene>
<proteinExistence type="inferred from homology"/>
<dbReference type="Proteomes" id="UP000031620">
    <property type="component" value="Chromosome"/>
</dbReference>
<dbReference type="Pfam" id="PF00215">
    <property type="entry name" value="OMPdecase"/>
    <property type="match status" value="1"/>
</dbReference>
<evidence type="ECO:0000256" key="11">
    <source>
        <dbReference type="PIRSR" id="PIRSR614732-2"/>
    </source>
</evidence>
<dbReference type="NCBIfam" id="NF001273">
    <property type="entry name" value="PRK00230.1"/>
    <property type="match status" value="1"/>
</dbReference>
<comment type="pathway">
    <text evidence="2 9 12">Pyrimidine metabolism; UMP biosynthesis via de novo pathway; UMP from orotate: step 2/2.</text>
</comment>
<dbReference type="InterPro" id="IPR047596">
    <property type="entry name" value="OMPdecase_bac"/>
</dbReference>
<dbReference type="SMART" id="SM00934">
    <property type="entry name" value="OMPdecase"/>
    <property type="match status" value="1"/>
</dbReference>
<feature type="domain" description="Orotidine 5'-phosphate decarboxylase" evidence="13">
    <location>
        <begin position="5"/>
        <end position="232"/>
    </location>
</feature>
<dbReference type="AlphaFoldDB" id="A0A0A1H0C7"/>
<dbReference type="InterPro" id="IPR014732">
    <property type="entry name" value="OMPdecase"/>
</dbReference>
<feature type="active site" description="For OMPdecase activity" evidence="10">
    <location>
        <position position="63"/>
    </location>
</feature>
<dbReference type="HAMAP" id="MF_01200_B">
    <property type="entry name" value="OMPdecase_type1_B"/>
    <property type="match status" value="1"/>
</dbReference>
<evidence type="ECO:0000256" key="9">
    <source>
        <dbReference type="HAMAP-Rule" id="MF_01200"/>
    </source>
</evidence>
<protein>
    <recommendedName>
        <fullName evidence="9">Orotidine 5'-phosphate decarboxylase</fullName>
        <ecNumber evidence="9">4.1.1.23</ecNumber>
    </recommendedName>
    <alternativeName>
        <fullName evidence="9">OMP decarboxylase</fullName>
        <shortName evidence="9">OMPDCase</shortName>
        <shortName evidence="9">OMPdecase</shortName>
    </alternativeName>
</protein>
<evidence type="ECO:0000259" key="13">
    <source>
        <dbReference type="SMART" id="SM00934"/>
    </source>
</evidence>
<comment type="similarity">
    <text evidence="8 9">Belongs to the OMP decarboxylase family. Type 1 subfamily.</text>
</comment>
<keyword evidence="6 9" id="KW-0456">Lyase</keyword>
<dbReference type="GO" id="GO:0006207">
    <property type="term" value="P:'de novo' pyrimidine nucleobase biosynthetic process"/>
    <property type="evidence" value="ECO:0007669"/>
    <property type="project" value="InterPro"/>
</dbReference>
<feature type="binding site" evidence="9 11">
    <location>
        <position position="217"/>
    </location>
    <ligand>
        <name>substrate</name>
    </ligand>
</feature>
<feature type="binding site" evidence="9">
    <location>
        <begin position="61"/>
        <end position="70"/>
    </location>
    <ligand>
        <name>substrate</name>
    </ligand>
</feature>
<feature type="active site" description="For OMPdecase activity" evidence="10">
    <location>
        <position position="66"/>
    </location>
</feature>
<dbReference type="InterPro" id="IPR013785">
    <property type="entry name" value="Aldolase_TIM"/>
</dbReference>
<dbReference type="SUPFAM" id="SSF51366">
    <property type="entry name" value="Ribulose-phoshate binding barrel"/>
    <property type="match status" value="1"/>
</dbReference>
<dbReference type="GO" id="GO:0044205">
    <property type="term" value="P:'de novo' UMP biosynthetic process"/>
    <property type="evidence" value="ECO:0007669"/>
    <property type="project" value="UniProtKB-UniRule"/>
</dbReference>
<dbReference type="NCBIfam" id="TIGR01740">
    <property type="entry name" value="pyrF"/>
    <property type="match status" value="1"/>
</dbReference>
<dbReference type="KEGG" id="lho:LOOC260_122140"/>
<dbReference type="InterPro" id="IPR011060">
    <property type="entry name" value="RibuloseP-bd_barrel"/>
</dbReference>
<evidence type="ECO:0000256" key="3">
    <source>
        <dbReference type="ARBA" id="ARBA00011738"/>
    </source>
</evidence>
<evidence type="ECO:0000256" key="5">
    <source>
        <dbReference type="ARBA" id="ARBA00022975"/>
    </source>
</evidence>
<dbReference type="HOGENOM" id="CLU_067069_1_1_9"/>
<dbReference type="FunFam" id="3.20.20.70:FF:000015">
    <property type="entry name" value="Orotidine 5'-phosphate decarboxylase"/>
    <property type="match status" value="1"/>
</dbReference>
<accession>A0A0A1H0C7</accession>
<name>A0A0A1H0C7_9LACO</name>
<dbReference type="EC" id="4.1.1.23" evidence="9"/>
<feature type="binding site" evidence="9 11">
    <location>
        <position position="34"/>
    </location>
    <ligand>
        <name>substrate</name>
    </ligand>
</feature>
<keyword evidence="5 9" id="KW-0665">Pyrimidine biosynthesis</keyword>
<dbReference type="STRING" id="1291742.LOOC260_122140"/>
<dbReference type="GO" id="GO:0005829">
    <property type="term" value="C:cytosol"/>
    <property type="evidence" value="ECO:0007669"/>
    <property type="project" value="TreeGrafter"/>
</dbReference>
<feature type="binding site" evidence="9 11">
    <location>
        <position position="11"/>
    </location>
    <ligand>
        <name>substrate</name>
    </ligand>
</feature>
<dbReference type="RefSeq" id="WP_041094983.1">
    <property type="nucleotide sequence ID" value="NZ_AP014680.1"/>
</dbReference>
<evidence type="ECO:0000256" key="2">
    <source>
        <dbReference type="ARBA" id="ARBA00004861"/>
    </source>
</evidence>
<evidence type="ECO:0000256" key="1">
    <source>
        <dbReference type="ARBA" id="ARBA00002356"/>
    </source>
</evidence>
<comment type="catalytic activity">
    <reaction evidence="7 9 12">
        <text>orotidine 5'-phosphate + H(+) = UMP + CO2</text>
        <dbReference type="Rhea" id="RHEA:11596"/>
        <dbReference type="ChEBI" id="CHEBI:15378"/>
        <dbReference type="ChEBI" id="CHEBI:16526"/>
        <dbReference type="ChEBI" id="CHEBI:57538"/>
        <dbReference type="ChEBI" id="CHEBI:57865"/>
        <dbReference type="EC" id="4.1.1.23"/>
    </reaction>
</comment>
<feature type="binding site" evidence="9 11">
    <location>
        <position position="216"/>
    </location>
    <ligand>
        <name>substrate</name>
    </ligand>
</feature>
<evidence type="ECO:0000256" key="12">
    <source>
        <dbReference type="RuleBase" id="RU000512"/>
    </source>
</evidence>
<feature type="active site" description="For OMPdecase activity" evidence="10">
    <location>
        <position position="61"/>
    </location>
</feature>
<dbReference type="UniPathway" id="UPA00070">
    <property type="reaction ID" value="UER00120"/>
</dbReference>
<evidence type="ECO:0000256" key="8">
    <source>
        <dbReference type="ARBA" id="ARBA00061012"/>
    </source>
</evidence>
<dbReference type="PANTHER" id="PTHR32119:SF2">
    <property type="entry name" value="OROTIDINE 5'-PHOSPHATE DECARBOXYLASE"/>
    <property type="match status" value="1"/>
</dbReference>
<evidence type="ECO:0000256" key="10">
    <source>
        <dbReference type="PIRSR" id="PIRSR614732-1"/>
    </source>
</evidence>
<evidence type="ECO:0000256" key="7">
    <source>
        <dbReference type="ARBA" id="ARBA00049157"/>
    </source>
</evidence>
<feature type="active site" description="Proton donor" evidence="9">
    <location>
        <position position="63"/>
    </location>
</feature>
<evidence type="ECO:0000256" key="4">
    <source>
        <dbReference type="ARBA" id="ARBA00022793"/>
    </source>
</evidence>
<evidence type="ECO:0000313" key="15">
    <source>
        <dbReference type="Proteomes" id="UP000031620"/>
    </source>
</evidence>
<feature type="binding site" evidence="9 11">
    <location>
        <position position="187"/>
    </location>
    <ligand>
        <name>substrate</name>
    </ligand>
</feature>
<dbReference type="GO" id="GO:0004590">
    <property type="term" value="F:orotidine-5'-phosphate decarboxylase activity"/>
    <property type="evidence" value="ECO:0007669"/>
    <property type="project" value="UniProtKB-UniRule"/>
</dbReference>
<evidence type="ECO:0000313" key="14">
    <source>
        <dbReference type="EMBL" id="BAP86719.1"/>
    </source>
</evidence>
<dbReference type="CDD" id="cd04725">
    <property type="entry name" value="OMP_decarboxylase_like"/>
    <property type="match status" value="1"/>
</dbReference>
<comment type="subunit">
    <text evidence="3 9">Homodimer.</text>
</comment>